<feature type="region of interest" description="Disordered" evidence="2">
    <location>
        <begin position="470"/>
        <end position="518"/>
    </location>
</feature>
<feature type="compositionally biased region" description="Basic and acidic residues" evidence="2">
    <location>
        <begin position="603"/>
        <end position="617"/>
    </location>
</feature>
<evidence type="ECO:0000313" key="3">
    <source>
        <dbReference type="EMBL" id="KAE9340532.1"/>
    </source>
</evidence>
<feature type="compositionally biased region" description="Basic and acidic residues" evidence="2">
    <location>
        <begin position="36"/>
        <end position="50"/>
    </location>
</feature>
<reference evidence="3 4" key="1">
    <citation type="submission" date="2018-08" db="EMBL/GenBank/DDBJ databases">
        <title>Genomic investigation of the strawberry pathogen Phytophthora fragariae indicates pathogenicity is determined by transcriptional variation in three key races.</title>
        <authorList>
            <person name="Adams T.M."/>
            <person name="Armitage A.D."/>
            <person name="Sobczyk M.K."/>
            <person name="Bates H.J."/>
            <person name="Dunwell J.M."/>
            <person name="Nellist C.F."/>
            <person name="Harrison R.J."/>
        </authorList>
    </citation>
    <scope>NUCLEOTIDE SEQUENCE [LARGE SCALE GENOMIC DNA]</scope>
    <source>
        <strain evidence="3 4">SCRP333</strain>
    </source>
</reference>
<organism evidence="3 4">
    <name type="scientific">Phytophthora rubi</name>
    <dbReference type="NCBI Taxonomy" id="129364"/>
    <lineage>
        <taxon>Eukaryota</taxon>
        <taxon>Sar</taxon>
        <taxon>Stramenopiles</taxon>
        <taxon>Oomycota</taxon>
        <taxon>Peronosporomycetes</taxon>
        <taxon>Peronosporales</taxon>
        <taxon>Peronosporaceae</taxon>
        <taxon>Phytophthora</taxon>
    </lineage>
</organism>
<dbReference type="EMBL" id="QXFT01000570">
    <property type="protein sequence ID" value="KAE9340532.1"/>
    <property type="molecule type" value="Genomic_DNA"/>
</dbReference>
<sequence>MREEYAAPDTDSPAQPSTWQLRFGKKSASRSQLQPKESKSGAELRPHSPDSRSPSIADQLLRALDAKPKEQEEWSRECVDQLIGRRNAFGTGPELRLRSLTKLSDNEHDDSNRENTAAEAKEIIRARFQIENQADVLRRASGHPKHPKRRAEAKYSSATQSSTSKCASRKFSPPTDSKLRHTPAQEKKSRVRLMQSEGCDNQKAETIPTMTESTVQRKSKNQQTFSTGISSKRPHLRQPPPRQLPMERRQQLLQQARNARKLMAAEEKSLLQLRQHVTVDNNKEEIQEQRRIEEQIERLTVENQQAVTLEERFQRRKERLETLCKIFGCWQQCVEYRQEQELRVMAELRWRILRRIMANWKRYTQRQSQIRAAEEARLKLVREQQLNEHAKNFHRLKCLPKWFYQWATLVAQQKEQRAADGAADRRKAQTERLMERLLRQKTLPDKCQEKSGEHLKTQDAVENTEEVLPQTTTTEYERSHSTNSVVRLRQRQRRVNTWSEAEGQETPPPLSSEQVIPVNTLPPPPQFSEVTLSRTSKRVDKVYKAMEQRAIERKQRREELKRKYEELEQQKRKEQEEQRAAREALLLQQRIEEKARIRERKLAEARAQQEKRDRRDQMLAQRHKASKHNRRRLLFFYALLPWRKHHTLKQRVARNATRWHELRTVYSHWGQWQQFVLMCRKRHRRRERAQMDEAAKHHARSLQRRALWGLMRHHQATEARELTVRRQHQWNSLQHTWRHWYKRLVDERTCQRELAYEAATKLHQAKLRRIFSQWRQASSDAKLQRELEHEKQQLWRKVRGWLDEED</sequence>
<protein>
    <recommendedName>
        <fullName evidence="5">Sfi1 spindle body domain-containing protein</fullName>
    </recommendedName>
</protein>
<evidence type="ECO:0000256" key="1">
    <source>
        <dbReference type="SAM" id="Coils"/>
    </source>
</evidence>
<feature type="region of interest" description="Disordered" evidence="2">
    <location>
        <begin position="137"/>
        <end position="197"/>
    </location>
</feature>
<feature type="region of interest" description="Disordered" evidence="2">
    <location>
        <begin position="603"/>
        <end position="625"/>
    </location>
</feature>
<dbReference type="AlphaFoldDB" id="A0A6A4FPC8"/>
<feature type="compositionally biased region" description="Basic and acidic residues" evidence="2">
    <location>
        <begin position="104"/>
        <end position="113"/>
    </location>
</feature>
<evidence type="ECO:0000313" key="4">
    <source>
        <dbReference type="Proteomes" id="UP000434957"/>
    </source>
</evidence>
<gene>
    <name evidence="3" type="ORF">PR003_g10440</name>
</gene>
<comment type="caution">
    <text evidence="3">The sequence shown here is derived from an EMBL/GenBank/DDBJ whole genome shotgun (WGS) entry which is preliminary data.</text>
</comment>
<keyword evidence="4" id="KW-1185">Reference proteome</keyword>
<feature type="region of interest" description="Disordered" evidence="2">
    <location>
        <begin position="1"/>
        <end position="120"/>
    </location>
</feature>
<feature type="compositionally biased region" description="Polar residues" evidence="2">
    <location>
        <begin position="210"/>
        <end position="230"/>
    </location>
</feature>
<evidence type="ECO:0000256" key="2">
    <source>
        <dbReference type="SAM" id="MobiDB-lite"/>
    </source>
</evidence>
<evidence type="ECO:0008006" key="5">
    <source>
        <dbReference type="Google" id="ProtNLM"/>
    </source>
</evidence>
<feature type="compositionally biased region" description="Basic and acidic residues" evidence="2">
    <location>
        <begin position="64"/>
        <end position="79"/>
    </location>
</feature>
<feature type="region of interest" description="Disordered" evidence="2">
    <location>
        <begin position="210"/>
        <end position="244"/>
    </location>
</feature>
<dbReference type="Proteomes" id="UP000434957">
    <property type="component" value="Unassembled WGS sequence"/>
</dbReference>
<feature type="coiled-coil region" evidence="1">
    <location>
        <begin position="249"/>
        <end position="312"/>
    </location>
</feature>
<keyword evidence="1" id="KW-0175">Coiled coil</keyword>
<proteinExistence type="predicted"/>
<accession>A0A6A4FPC8</accession>
<feature type="compositionally biased region" description="Polar residues" evidence="2">
    <location>
        <begin position="156"/>
        <end position="166"/>
    </location>
</feature>
<feature type="compositionally biased region" description="Basic residues" evidence="2">
    <location>
        <begin position="140"/>
        <end position="151"/>
    </location>
</feature>
<feature type="compositionally biased region" description="Basic and acidic residues" evidence="2">
    <location>
        <begin position="177"/>
        <end position="188"/>
    </location>
</feature>
<name>A0A6A4FPC8_9STRA</name>